<evidence type="ECO:0000313" key="1">
    <source>
        <dbReference type="EMBL" id="CAI2375782.1"/>
    </source>
</evidence>
<dbReference type="EMBL" id="CAMPGE010017287">
    <property type="protein sequence ID" value="CAI2375782.1"/>
    <property type="molecule type" value="Genomic_DNA"/>
</dbReference>
<name>A0AAD1XNB9_EUPCR</name>
<dbReference type="Proteomes" id="UP001295684">
    <property type="component" value="Unassembled WGS sequence"/>
</dbReference>
<accession>A0AAD1XNB9</accession>
<organism evidence="1 2">
    <name type="scientific">Euplotes crassus</name>
    <dbReference type="NCBI Taxonomy" id="5936"/>
    <lineage>
        <taxon>Eukaryota</taxon>
        <taxon>Sar</taxon>
        <taxon>Alveolata</taxon>
        <taxon>Ciliophora</taxon>
        <taxon>Intramacronucleata</taxon>
        <taxon>Spirotrichea</taxon>
        <taxon>Hypotrichia</taxon>
        <taxon>Euplotida</taxon>
        <taxon>Euplotidae</taxon>
        <taxon>Moneuplotes</taxon>
    </lineage>
</organism>
<gene>
    <name evidence="1" type="ORF">ECRASSUSDP1_LOCUS17146</name>
</gene>
<reference evidence="1" key="1">
    <citation type="submission" date="2023-07" db="EMBL/GenBank/DDBJ databases">
        <authorList>
            <consortium name="AG Swart"/>
            <person name="Singh M."/>
            <person name="Singh A."/>
            <person name="Seah K."/>
            <person name="Emmerich C."/>
        </authorList>
    </citation>
    <scope>NUCLEOTIDE SEQUENCE</scope>
    <source>
        <strain evidence="1">DP1</strain>
    </source>
</reference>
<evidence type="ECO:0000313" key="2">
    <source>
        <dbReference type="Proteomes" id="UP001295684"/>
    </source>
</evidence>
<comment type="caution">
    <text evidence="1">The sequence shown here is derived from an EMBL/GenBank/DDBJ whole genome shotgun (WGS) entry which is preliminary data.</text>
</comment>
<dbReference type="AlphaFoldDB" id="A0AAD1XNB9"/>
<keyword evidence="2" id="KW-1185">Reference proteome</keyword>
<protein>
    <submittedName>
        <fullName evidence="1">Uncharacterized protein</fullName>
    </submittedName>
</protein>
<sequence>MDKIIRKVKSVRYNVWEDFKKFMSLPGYKYYKSPPELKFRYPAPGSVPRTQEDKPGLFKDDYKLAYTDSLYDVRRKPKFPHRFGDDHEWYHVGPAKKELDPKDPYDAQILKGPIRNRRLVDDKATHIDSNKVLRTNKDEARAHLRHLFASAAAERHERHEELLGHSLNELEDYYSPQYLWFYERGATGTGDDPVIQHTYLSLEDLLEEVLGKERIETQQMDMYKGTVKKWQVLDDEQFTKDQVDKVQSSIKAPISDELNRYEKQNNIKHPLPINNANASQWRDKKRAIDSADFNSKLIEFEQNRHENYFMKRYERPKKLE</sequence>
<proteinExistence type="predicted"/>